<name>A0A1B8TVU4_9FLAO</name>
<gene>
    <name evidence="1" type="ORF">LPB301_13790</name>
</gene>
<proteinExistence type="predicted"/>
<protein>
    <submittedName>
        <fullName evidence="1">Uncharacterized protein</fullName>
    </submittedName>
</protein>
<dbReference type="AlphaFoldDB" id="A0A1B8TVU4"/>
<evidence type="ECO:0000313" key="2">
    <source>
        <dbReference type="Proteomes" id="UP000092612"/>
    </source>
</evidence>
<comment type="caution">
    <text evidence="1">The sequence shown here is derived from an EMBL/GenBank/DDBJ whole genome shotgun (WGS) entry which is preliminary data.</text>
</comment>
<organism evidence="1 2">
    <name type="scientific">Polaribacter reichenbachii</name>
    <dbReference type="NCBI Taxonomy" id="996801"/>
    <lineage>
        <taxon>Bacteria</taxon>
        <taxon>Pseudomonadati</taxon>
        <taxon>Bacteroidota</taxon>
        <taxon>Flavobacteriia</taxon>
        <taxon>Flavobacteriales</taxon>
        <taxon>Flavobacteriaceae</taxon>
    </lineage>
</organism>
<reference evidence="2" key="1">
    <citation type="submission" date="2016-02" db="EMBL/GenBank/DDBJ databases">
        <title>Paenibacillus sp. LPB0068, isolated from Crassostrea gigas.</title>
        <authorList>
            <person name="Shin S.-K."/>
            <person name="Yi H."/>
        </authorList>
    </citation>
    <scope>NUCLEOTIDE SEQUENCE [LARGE SCALE GENOMIC DNA]</scope>
    <source>
        <strain evidence="2">KCTC 23969</strain>
    </source>
</reference>
<dbReference type="KEGG" id="prn:BW723_01910"/>
<sequence length="68" mass="8049">MFFYLSKLICLQEFIIRCDKLIWVAEFQKMIIVVPVNSFKFSVGFILKSFKLVVYKEVYSLLTNCLSL</sequence>
<dbReference type="EMBL" id="LSFL01000035">
    <property type="protein sequence ID" value="OBY63856.1"/>
    <property type="molecule type" value="Genomic_DNA"/>
</dbReference>
<evidence type="ECO:0000313" key="1">
    <source>
        <dbReference type="EMBL" id="OBY63856.1"/>
    </source>
</evidence>
<accession>A0A1B8TVU4</accession>
<keyword evidence="2" id="KW-1185">Reference proteome</keyword>
<dbReference type="Proteomes" id="UP000092612">
    <property type="component" value="Unassembled WGS sequence"/>
</dbReference>